<dbReference type="AlphaFoldDB" id="A0A8J2KK98"/>
<gene>
    <name evidence="1" type="ORF">AFUS01_LOCUS16290</name>
</gene>
<reference evidence="1" key="1">
    <citation type="submission" date="2021-06" db="EMBL/GenBank/DDBJ databases">
        <authorList>
            <person name="Hodson N. C."/>
            <person name="Mongue J. A."/>
            <person name="Jaron S. K."/>
        </authorList>
    </citation>
    <scope>NUCLEOTIDE SEQUENCE</scope>
</reference>
<proteinExistence type="predicted"/>
<keyword evidence="2" id="KW-1185">Reference proteome</keyword>
<sequence length="129" mass="14576">MEDSRENDEKLSGLSDSRRSRNINHSLHITMWIPMFTLGTKSSFEASLLKVFSSLVFNFWGNVEYSYALLDLGVVAYPPKKSSCNVRTRDFGESGKKCLCVLSSSLTLLHPVYLVCFESILLVCLQFPI</sequence>
<evidence type="ECO:0000313" key="1">
    <source>
        <dbReference type="EMBL" id="CAG7727450.1"/>
    </source>
</evidence>
<comment type="caution">
    <text evidence="1">The sequence shown here is derived from an EMBL/GenBank/DDBJ whole genome shotgun (WGS) entry which is preliminary data.</text>
</comment>
<dbReference type="Proteomes" id="UP000708208">
    <property type="component" value="Unassembled WGS sequence"/>
</dbReference>
<accession>A0A8J2KK98</accession>
<dbReference type="EMBL" id="CAJVCH010148533">
    <property type="protein sequence ID" value="CAG7727450.1"/>
    <property type="molecule type" value="Genomic_DNA"/>
</dbReference>
<name>A0A8J2KK98_9HEXA</name>
<protein>
    <submittedName>
        <fullName evidence="1">Uncharacterized protein</fullName>
    </submittedName>
</protein>
<organism evidence="1 2">
    <name type="scientific">Allacma fusca</name>
    <dbReference type="NCBI Taxonomy" id="39272"/>
    <lineage>
        <taxon>Eukaryota</taxon>
        <taxon>Metazoa</taxon>
        <taxon>Ecdysozoa</taxon>
        <taxon>Arthropoda</taxon>
        <taxon>Hexapoda</taxon>
        <taxon>Collembola</taxon>
        <taxon>Symphypleona</taxon>
        <taxon>Sminthuridae</taxon>
        <taxon>Allacma</taxon>
    </lineage>
</organism>
<evidence type="ECO:0000313" key="2">
    <source>
        <dbReference type="Proteomes" id="UP000708208"/>
    </source>
</evidence>